<keyword evidence="3" id="KW-1185">Reference proteome</keyword>
<name>A0A2T0WKH9_9BACT</name>
<feature type="signal peptide" evidence="1">
    <location>
        <begin position="1"/>
        <end position="18"/>
    </location>
</feature>
<feature type="chain" id="PRO_5015654449" description="DUF5723 domain-containing protein" evidence="1">
    <location>
        <begin position="19"/>
        <end position="449"/>
    </location>
</feature>
<dbReference type="AlphaFoldDB" id="A0A2T0WKH9"/>
<proteinExistence type="predicted"/>
<dbReference type="EMBL" id="PVTR01000007">
    <property type="protein sequence ID" value="PRY87197.1"/>
    <property type="molecule type" value="Genomic_DNA"/>
</dbReference>
<evidence type="ECO:0000256" key="1">
    <source>
        <dbReference type="SAM" id="SignalP"/>
    </source>
</evidence>
<protein>
    <recommendedName>
        <fullName evidence="4">DUF5723 domain-containing protein</fullName>
    </recommendedName>
</protein>
<organism evidence="2 3">
    <name type="scientific">Mongoliibacter ruber</name>
    <dbReference type="NCBI Taxonomy" id="1750599"/>
    <lineage>
        <taxon>Bacteria</taxon>
        <taxon>Pseudomonadati</taxon>
        <taxon>Bacteroidota</taxon>
        <taxon>Cytophagia</taxon>
        <taxon>Cytophagales</taxon>
        <taxon>Cyclobacteriaceae</taxon>
        <taxon>Mongoliibacter</taxon>
    </lineage>
</organism>
<reference evidence="2 3" key="1">
    <citation type="submission" date="2018-03" db="EMBL/GenBank/DDBJ databases">
        <title>Genomic Encyclopedia of Archaeal and Bacterial Type Strains, Phase II (KMG-II): from individual species to whole genera.</title>
        <authorList>
            <person name="Goeker M."/>
        </authorList>
    </citation>
    <scope>NUCLEOTIDE SEQUENCE [LARGE SCALE GENOMIC DNA]</scope>
    <source>
        <strain evidence="2 3">DSM 27929</strain>
    </source>
</reference>
<accession>A0A2T0WKH9</accession>
<dbReference type="RefSeq" id="WP_106134209.1">
    <property type="nucleotide sequence ID" value="NZ_PVTR01000007.1"/>
</dbReference>
<comment type="caution">
    <text evidence="2">The sequence shown here is derived from an EMBL/GenBank/DDBJ whole genome shotgun (WGS) entry which is preliminary data.</text>
</comment>
<dbReference type="Proteomes" id="UP000238157">
    <property type="component" value="Unassembled WGS sequence"/>
</dbReference>
<gene>
    <name evidence="2" type="ORF">CLW00_107267</name>
</gene>
<evidence type="ECO:0000313" key="2">
    <source>
        <dbReference type="EMBL" id="PRY87197.1"/>
    </source>
</evidence>
<keyword evidence="1" id="KW-0732">Signal</keyword>
<evidence type="ECO:0008006" key="4">
    <source>
        <dbReference type="Google" id="ProtNLM"/>
    </source>
</evidence>
<sequence>MRKFLCFFFLVISQYANAQQNYFGIQGSPRKGMLSAVMNPADLNNLSHTVEIHFFSSQISLSNNTLSFGDFINAEDAYFLEAFRNSNQPFNGRTVTSILGPSVGINLGKFAFGLSTEFKASAHFINVDPSLGKYLIDNSFESTFSSTSLNTTSNQRANQANWMEIGFMGAYTLLESNRQKLSIGGNLKLLRPGSYTNISVDQFVGSVIQEGSEVILTGARSDIELSYNENIIGTEIFNFKLNTDLFGNPSSLGFDLGLSYQLKNKNHRSLLNSGITVRNLGNINYGNGQITRTYGMNIPEGTSFDLRDLSSNLQEVESLFLQSALFTNTSEKTINTLSMPTVIALNSDFTLIKKFQISLYGQKALGDTQNNAQVPIQEFYSLTPRLILGNFEVYSPWTVFDFAGLTGGFGLRYGGFFIGSYSALTSLTFDTKQADLHLGFSWGFGDGLL</sequence>
<evidence type="ECO:0000313" key="3">
    <source>
        <dbReference type="Proteomes" id="UP000238157"/>
    </source>
</evidence>
<dbReference type="OrthoDB" id="9805336at2"/>